<organism evidence="1 2">
    <name type="scientific">Canavalia gladiata</name>
    <name type="common">Sword bean</name>
    <name type="synonym">Dolichos gladiatus</name>
    <dbReference type="NCBI Taxonomy" id="3824"/>
    <lineage>
        <taxon>Eukaryota</taxon>
        <taxon>Viridiplantae</taxon>
        <taxon>Streptophyta</taxon>
        <taxon>Embryophyta</taxon>
        <taxon>Tracheophyta</taxon>
        <taxon>Spermatophyta</taxon>
        <taxon>Magnoliopsida</taxon>
        <taxon>eudicotyledons</taxon>
        <taxon>Gunneridae</taxon>
        <taxon>Pentapetalae</taxon>
        <taxon>rosids</taxon>
        <taxon>fabids</taxon>
        <taxon>Fabales</taxon>
        <taxon>Fabaceae</taxon>
        <taxon>Papilionoideae</taxon>
        <taxon>50 kb inversion clade</taxon>
        <taxon>NPAAA clade</taxon>
        <taxon>indigoferoid/millettioid clade</taxon>
        <taxon>Phaseoleae</taxon>
        <taxon>Canavalia</taxon>
    </lineage>
</organism>
<protein>
    <submittedName>
        <fullName evidence="1">Uncharacterized protein</fullName>
    </submittedName>
</protein>
<sequence length="90" mass="10163">MEKVGTVIHIRTQPTSKPLRMIIQSSHFCRIVGLPDTRFKLASNKNDGLAEAIHEIGEGDVEKGEFEPLVNSSTVWDKLGWRRCKTECPK</sequence>
<evidence type="ECO:0000313" key="2">
    <source>
        <dbReference type="Proteomes" id="UP001367508"/>
    </source>
</evidence>
<dbReference type="Proteomes" id="UP001367508">
    <property type="component" value="Unassembled WGS sequence"/>
</dbReference>
<dbReference type="EMBL" id="JAYMYQ010000005">
    <property type="protein sequence ID" value="KAK7330898.1"/>
    <property type="molecule type" value="Genomic_DNA"/>
</dbReference>
<reference evidence="1 2" key="1">
    <citation type="submission" date="2024-01" db="EMBL/GenBank/DDBJ databases">
        <title>The genomes of 5 underutilized Papilionoideae crops provide insights into root nodulation and disease resistanc.</title>
        <authorList>
            <person name="Jiang F."/>
        </authorList>
    </citation>
    <scope>NUCLEOTIDE SEQUENCE [LARGE SCALE GENOMIC DNA]</scope>
    <source>
        <strain evidence="1">LVBAO_FW01</strain>
        <tissue evidence="1">Leaves</tissue>
    </source>
</reference>
<name>A0AAN9LAY2_CANGL</name>
<gene>
    <name evidence="1" type="ORF">VNO77_25104</name>
</gene>
<comment type="caution">
    <text evidence="1">The sequence shown here is derived from an EMBL/GenBank/DDBJ whole genome shotgun (WGS) entry which is preliminary data.</text>
</comment>
<accession>A0AAN9LAY2</accession>
<keyword evidence="2" id="KW-1185">Reference proteome</keyword>
<proteinExistence type="predicted"/>
<dbReference type="AlphaFoldDB" id="A0AAN9LAY2"/>
<evidence type="ECO:0000313" key="1">
    <source>
        <dbReference type="EMBL" id="KAK7330898.1"/>
    </source>
</evidence>